<dbReference type="GO" id="GO:0005886">
    <property type="term" value="C:plasma membrane"/>
    <property type="evidence" value="ECO:0007669"/>
    <property type="project" value="UniProtKB-SubCell"/>
</dbReference>
<keyword evidence="4 6" id="KW-1133">Transmembrane helix</keyword>
<protein>
    <recommendedName>
        <fullName evidence="7">ComEC/Rec2-related protein domain-containing protein</fullName>
    </recommendedName>
</protein>
<keyword evidence="2" id="KW-1003">Cell membrane</keyword>
<comment type="caution">
    <text evidence="8">The sequence shown here is derived from an EMBL/GenBank/DDBJ whole genome shotgun (WGS) entry which is preliminary data.</text>
</comment>
<evidence type="ECO:0000313" key="8">
    <source>
        <dbReference type="EMBL" id="OGE42214.1"/>
    </source>
</evidence>
<evidence type="ECO:0000259" key="7">
    <source>
        <dbReference type="Pfam" id="PF03772"/>
    </source>
</evidence>
<feature type="transmembrane region" description="Helical" evidence="6">
    <location>
        <begin position="88"/>
        <end position="112"/>
    </location>
</feature>
<feature type="transmembrane region" description="Helical" evidence="6">
    <location>
        <begin position="184"/>
        <end position="202"/>
    </location>
</feature>
<evidence type="ECO:0000256" key="4">
    <source>
        <dbReference type="ARBA" id="ARBA00022989"/>
    </source>
</evidence>
<accession>A0A1F5KMZ3</accession>
<feature type="transmembrane region" description="Helical" evidence="6">
    <location>
        <begin position="308"/>
        <end position="328"/>
    </location>
</feature>
<feature type="domain" description="ComEC/Rec2-related protein" evidence="7">
    <location>
        <begin position="67"/>
        <end position="320"/>
    </location>
</feature>
<evidence type="ECO:0000256" key="5">
    <source>
        <dbReference type="ARBA" id="ARBA00023136"/>
    </source>
</evidence>
<evidence type="ECO:0000256" key="6">
    <source>
        <dbReference type="SAM" id="Phobius"/>
    </source>
</evidence>
<dbReference type="InterPro" id="IPR052159">
    <property type="entry name" value="Competence_DNA_uptake"/>
</dbReference>
<dbReference type="NCBIfam" id="TIGR00360">
    <property type="entry name" value="ComEC_N-term"/>
    <property type="match status" value="1"/>
</dbReference>
<comment type="subcellular location">
    <subcellularLocation>
        <location evidence="1">Cell membrane</location>
        <topology evidence="1">Multi-pass membrane protein</topology>
    </subcellularLocation>
</comment>
<feature type="transmembrane region" description="Helical" evidence="6">
    <location>
        <begin position="6"/>
        <end position="26"/>
    </location>
</feature>
<feature type="transmembrane region" description="Helical" evidence="6">
    <location>
        <begin position="246"/>
        <end position="267"/>
    </location>
</feature>
<dbReference type="PANTHER" id="PTHR30619:SF1">
    <property type="entry name" value="RECOMBINATION PROTEIN 2"/>
    <property type="match status" value="1"/>
</dbReference>
<dbReference type="AlphaFoldDB" id="A0A1F5KMZ3"/>
<name>A0A1F5KMZ3_9BACT</name>
<keyword evidence="3 6" id="KW-0812">Transmembrane</keyword>
<dbReference type="Proteomes" id="UP000178565">
    <property type="component" value="Unassembled WGS sequence"/>
</dbReference>
<keyword evidence="5 6" id="KW-0472">Membrane</keyword>
<feature type="transmembrane region" description="Helical" evidence="6">
    <location>
        <begin position="274"/>
        <end position="296"/>
    </location>
</feature>
<dbReference type="InterPro" id="IPR004477">
    <property type="entry name" value="ComEC_N"/>
</dbReference>
<feature type="transmembrane region" description="Helical" evidence="6">
    <location>
        <begin position="160"/>
        <end position="178"/>
    </location>
</feature>
<proteinExistence type="predicted"/>
<evidence type="ECO:0000256" key="1">
    <source>
        <dbReference type="ARBA" id="ARBA00004651"/>
    </source>
</evidence>
<dbReference type="STRING" id="1797785.A3B45_04620"/>
<sequence>MIKNFLHFDILPLVLSVVLYLLIYLLRLQQGGWDVKFDLFSSQRDSLDKKIAEFLPSPQAELLSGILIGQNKKLPAGFKLSLRDTSTLHIVVASGQNLSMVAGFFLGLSGLIKKKNAVLLGLLAAILYTLLTGLQVPILRAAVMFGLASLAQLFGRDKDSWRILAVTAGAMLLINPNWITEISFQLSFLATFGVVVVAPIFLKWLKVVPIIGQDLAVTLAAQLMVTPVIAQNFHQISLVSLITNTLILWTIPFIMIGGAIMIILGFFWSFLGQLVSLVVIALLSYFIYIVKFFASLPFAWEYIGEKLWIVWVGYYLMVGGVLHFMLSLNNDQGSDIRKSQKSS</sequence>
<feature type="transmembrane region" description="Helical" evidence="6">
    <location>
        <begin position="118"/>
        <end position="139"/>
    </location>
</feature>
<evidence type="ECO:0000256" key="2">
    <source>
        <dbReference type="ARBA" id="ARBA00022475"/>
    </source>
</evidence>
<evidence type="ECO:0000256" key="3">
    <source>
        <dbReference type="ARBA" id="ARBA00022692"/>
    </source>
</evidence>
<organism evidence="8 9">
    <name type="scientific">Candidatus Daviesbacteria bacterium RIFCSPLOWO2_01_FULL_39_12</name>
    <dbReference type="NCBI Taxonomy" id="1797785"/>
    <lineage>
        <taxon>Bacteria</taxon>
        <taxon>Candidatus Daviesiibacteriota</taxon>
    </lineage>
</organism>
<reference evidence="8 9" key="1">
    <citation type="journal article" date="2016" name="Nat. Commun.">
        <title>Thousands of microbial genomes shed light on interconnected biogeochemical processes in an aquifer system.</title>
        <authorList>
            <person name="Anantharaman K."/>
            <person name="Brown C.T."/>
            <person name="Hug L.A."/>
            <person name="Sharon I."/>
            <person name="Castelle C.J."/>
            <person name="Probst A.J."/>
            <person name="Thomas B.C."/>
            <person name="Singh A."/>
            <person name="Wilkins M.J."/>
            <person name="Karaoz U."/>
            <person name="Brodie E.L."/>
            <person name="Williams K.H."/>
            <person name="Hubbard S.S."/>
            <person name="Banfield J.F."/>
        </authorList>
    </citation>
    <scope>NUCLEOTIDE SEQUENCE [LARGE SCALE GENOMIC DNA]</scope>
</reference>
<gene>
    <name evidence="8" type="ORF">A3B45_04620</name>
</gene>
<evidence type="ECO:0000313" key="9">
    <source>
        <dbReference type="Proteomes" id="UP000178565"/>
    </source>
</evidence>
<dbReference type="PANTHER" id="PTHR30619">
    <property type="entry name" value="DNA INTERNALIZATION/COMPETENCE PROTEIN COMEC/REC2"/>
    <property type="match status" value="1"/>
</dbReference>
<dbReference type="EMBL" id="MFDM01000029">
    <property type="protein sequence ID" value="OGE42214.1"/>
    <property type="molecule type" value="Genomic_DNA"/>
</dbReference>
<dbReference type="Pfam" id="PF03772">
    <property type="entry name" value="Competence"/>
    <property type="match status" value="1"/>
</dbReference>